<dbReference type="GeneID" id="36285625"/>
<evidence type="ECO:0000313" key="2">
    <source>
        <dbReference type="EMBL" id="OAF60850.1"/>
    </source>
</evidence>
<organism evidence="2">
    <name type="scientific">Pseudogymnoascus destructans</name>
    <dbReference type="NCBI Taxonomy" id="655981"/>
    <lineage>
        <taxon>Eukaryota</taxon>
        <taxon>Fungi</taxon>
        <taxon>Dikarya</taxon>
        <taxon>Ascomycota</taxon>
        <taxon>Pezizomycotina</taxon>
        <taxon>Leotiomycetes</taxon>
        <taxon>Thelebolales</taxon>
        <taxon>Thelebolaceae</taxon>
        <taxon>Pseudogymnoascus</taxon>
    </lineage>
</organism>
<sequence>MGLVYHGVSWQSVMFEEGKFIRLFDAGSAVCKSDALVSDSLRLALKDGIAPSQDVVFGSRSTACRPFVVPISIRKDVGVDGRPSRPQYGFKLIGSGKPAPKQ</sequence>
<dbReference type="Proteomes" id="UP000077154">
    <property type="component" value="Unassembled WGS sequence"/>
</dbReference>
<dbReference type="RefSeq" id="XP_024326131.1">
    <property type="nucleotide sequence ID" value="XM_024466205.1"/>
</dbReference>
<name>A0A177AGA4_9PEZI</name>
<dbReference type="OrthoDB" id="3434963at2759"/>
<dbReference type="EMBL" id="KV441390">
    <property type="protein sequence ID" value="OAF60850.1"/>
    <property type="molecule type" value="Genomic_DNA"/>
</dbReference>
<feature type="region of interest" description="Disordered" evidence="1">
    <location>
        <begin position="80"/>
        <end position="102"/>
    </location>
</feature>
<gene>
    <name evidence="2" type="ORF">VC83_02544</name>
</gene>
<reference evidence="2" key="1">
    <citation type="submission" date="2016-03" db="EMBL/GenBank/DDBJ databases">
        <title>Updated assembly of Pseudogymnoascus destructans, the fungus causing white-nose syndrome of bats.</title>
        <authorList>
            <person name="Palmer J.M."/>
            <person name="Drees K.P."/>
            <person name="Foster J.T."/>
            <person name="Lindner D.L."/>
        </authorList>
    </citation>
    <scope>NUCLEOTIDE SEQUENCE [LARGE SCALE GENOMIC DNA]</scope>
    <source>
        <strain evidence="2">20631-21</strain>
    </source>
</reference>
<evidence type="ECO:0000256" key="1">
    <source>
        <dbReference type="SAM" id="MobiDB-lite"/>
    </source>
</evidence>
<dbReference type="AlphaFoldDB" id="A0A177AGA4"/>
<accession>A0A177AGA4</accession>
<protein>
    <submittedName>
        <fullName evidence="2">Uncharacterized protein</fullName>
    </submittedName>
</protein>
<proteinExistence type="predicted"/>